<dbReference type="InterPro" id="IPR008271">
    <property type="entry name" value="Ser/Thr_kinase_AS"/>
</dbReference>
<dbReference type="SUPFAM" id="SSF56112">
    <property type="entry name" value="Protein kinase-like (PK-like)"/>
    <property type="match status" value="1"/>
</dbReference>
<keyword evidence="6" id="KW-0812">Transmembrane</keyword>
<keyword evidence="3 8" id="KW-0418">Kinase</keyword>
<name>A0A5S9QK66_9GAMM</name>
<evidence type="ECO:0000313" key="9">
    <source>
        <dbReference type="Proteomes" id="UP000441399"/>
    </source>
</evidence>
<dbReference type="GO" id="GO:0004674">
    <property type="term" value="F:protein serine/threonine kinase activity"/>
    <property type="evidence" value="ECO:0007669"/>
    <property type="project" value="UniProtKB-EC"/>
</dbReference>
<keyword evidence="6" id="KW-1133">Transmembrane helix</keyword>
<dbReference type="InterPro" id="IPR017441">
    <property type="entry name" value="Protein_kinase_ATP_BS"/>
</dbReference>
<keyword evidence="2 5" id="KW-0547">Nucleotide-binding</keyword>
<reference evidence="8 9" key="1">
    <citation type="submission" date="2019-11" db="EMBL/GenBank/DDBJ databases">
        <authorList>
            <person name="Holert J."/>
        </authorList>
    </citation>
    <scope>NUCLEOTIDE SEQUENCE [LARGE SCALE GENOMIC DNA]</scope>
    <source>
        <strain evidence="8">SB11_3</strain>
    </source>
</reference>
<dbReference type="AlphaFoldDB" id="A0A5S9QK66"/>
<dbReference type="Proteomes" id="UP000441399">
    <property type="component" value="Unassembled WGS sequence"/>
</dbReference>
<dbReference type="InterPro" id="IPR011009">
    <property type="entry name" value="Kinase-like_dom_sf"/>
</dbReference>
<feature type="binding site" evidence="5">
    <location>
        <position position="37"/>
    </location>
    <ligand>
        <name>ATP</name>
        <dbReference type="ChEBI" id="CHEBI:30616"/>
    </ligand>
</feature>
<sequence>MSSQIPGYQIIKKVGEGGMSTVYLAIQFSVGREVALKVLSPELRQEKGFAERFYREANIVGALSHPNVISIFDAGKQAKHYYMSMDYLPGPSCKRQIADRQISPSQAIRILQDITKAANYVHQQGYLHCDIKPDNILFRPDGSAVLTDFGITRELHGQTQSGVAGTPHYMSPEQAQGKKLDARSDIYSLGVCLYEMLTGHPPYTANDPVALAIKHVSAPIPHLPSTLDDFQQIINKSMAKRPGARFRTATEFLAALDDLQSTINRPIRPLEGIGATIVRRTKSTQRHWRYALHQIKQIQLSKKHGLIVKNSQRGYDLPDIDALEKTIKTLRSSHTDTPQTLDTTILRDDSIALAIEAEQAKILLSPRWLVVLAASTALLIGIIVLIAEPSIFGADEMKVRYVD</sequence>
<dbReference type="EMBL" id="CACSIO010000034">
    <property type="protein sequence ID" value="CAA0119278.1"/>
    <property type="molecule type" value="Genomic_DNA"/>
</dbReference>
<evidence type="ECO:0000256" key="2">
    <source>
        <dbReference type="ARBA" id="ARBA00022741"/>
    </source>
</evidence>
<evidence type="ECO:0000259" key="7">
    <source>
        <dbReference type="PROSITE" id="PS50011"/>
    </source>
</evidence>
<feature type="transmembrane region" description="Helical" evidence="6">
    <location>
        <begin position="368"/>
        <end position="387"/>
    </location>
</feature>
<dbReference type="InterPro" id="IPR000719">
    <property type="entry name" value="Prot_kinase_dom"/>
</dbReference>
<evidence type="ECO:0000256" key="1">
    <source>
        <dbReference type="ARBA" id="ARBA00022679"/>
    </source>
</evidence>
<keyword evidence="4 5" id="KW-0067">ATP-binding</keyword>
<keyword evidence="1 8" id="KW-0808">Transferase</keyword>
<gene>
    <name evidence="8" type="primary">stkP</name>
    <name evidence="8" type="ORF">OPDIPICF_02246</name>
</gene>
<dbReference type="SMART" id="SM00220">
    <property type="entry name" value="S_TKc"/>
    <property type="match status" value="1"/>
</dbReference>
<dbReference type="PROSITE" id="PS00107">
    <property type="entry name" value="PROTEIN_KINASE_ATP"/>
    <property type="match status" value="1"/>
</dbReference>
<dbReference type="Gene3D" id="1.10.510.10">
    <property type="entry name" value="Transferase(Phosphotransferase) domain 1"/>
    <property type="match status" value="1"/>
</dbReference>
<dbReference type="OrthoDB" id="9801841at2"/>
<evidence type="ECO:0000256" key="3">
    <source>
        <dbReference type="ARBA" id="ARBA00022777"/>
    </source>
</evidence>
<evidence type="ECO:0000313" key="8">
    <source>
        <dbReference type="EMBL" id="CAA0119278.1"/>
    </source>
</evidence>
<dbReference type="Pfam" id="PF00069">
    <property type="entry name" value="Pkinase"/>
    <property type="match status" value="1"/>
</dbReference>
<dbReference type="PROSITE" id="PS00108">
    <property type="entry name" value="PROTEIN_KINASE_ST"/>
    <property type="match status" value="1"/>
</dbReference>
<proteinExistence type="predicted"/>
<organism evidence="8 9">
    <name type="scientific">BD1-7 clade bacterium</name>
    <dbReference type="NCBI Taxonomy" id="2029982"/>
    <lineage>
        <taxon>Bacteria</taxon>
        <taxon>Pseudomonadati</taxon>
        <taxon>Pseudomonadota</taxon>
        <taxon>Gammaproteobacteria</taxon>
        <taxon>Cellvibrionales</taxon>
        <taxon>Spongiibacteraceae</taxon>
        <taxon>BD1-7 clade</taxon>
    </lineage>
</organism>
<evidence type="ECO:0000256" key="6">
    <source>
        <dbReference type="SAM" id="Phobius"/>
    </source>
</evidence>
<dbReference type="PANTHER" id="PTHR43289">
    <property type="entry name" value="MITOGEN-ACTIVATED PROTEIN KINASE KINASE KINASE 20-RELATED"/>
    <property type="match status" value="1"/>
</dbReference>
<protein>
    <submittedName>
        <fullName evidence="8">Serine/threonine-protein kinase StkP</fullName>
        <ecNumber evidence="8">2.7.11.1</ecNumber>
    </submittedName>
</protein>
<dbReference type="PROSITE" id="PS50011">
    <property type="entry name" value="PROTEIN_KINASE_DOM"/>
    <property type="match status" value="1"/>
</dbReference>
<accession>A0A5S9QK66</accession>
<dbReference type="PANTHER" id="PTHR43289:SF6">
    <property type="entry name" value="SERINE_THREONINE-PROTEIN KINASE NEKL-3"/>
    <property type="match status" value="1"/>
</dbReference>
<dbReference type="GO" id="GO:0005524">
    <property type="term" value="F:ATP binding"/>
    <property type="evidence" value="ECO:0007669"/>
    <property type="project" value="UniProtKB-UniRule"/>
</dbReference>
<dbReference type="CDD" id="cd14014">
    <property type="entry name" value="STKc_PknB_like"/>
    <property type="match status" value="1"/>
</dbReference>
<feature type="domain" description="Protein kinase" evidence="7">
    <location>
        <begin position="8"/>
        <end position="263"/>
    </location>
</feature>
<evidence type="ECO:0000256" key="4">
    <source>
        <dbReference type="ARBA" id="ARBA00022840"/>
    </source>
</evidence>
<evidence type="ECO:0000256" key="5">
    <source>
        <dbReference type="PROSITE-ProRule" id="PRU10141"/>
    </source>
</evidence>
<dbReference type="EC" id="2.7.11.1" evidence="8"/>
<keyword evidence="6" id="KW-0472">Membrane</keyword>
<dbReference type="Gene3D" id="3.30.200.20">
    <property type="entry name" value="Phosphorylase Kinase, domain 1"/>
    <property type="match status" value="1"/>
</dbReference>
<keyword evidence="9" id="KW-1185">Reference proteome</keyword>